<dbReference type="Gene3D" id="1.20.1740.10">
    <property type="entry name" value="Amino acid/polyamine transporter I"/>
    <property type="match status" value="1"/>
</dbReference>
<keyword evidence="8" id="KW-1185">Reference proteome</keyword>
<dbReference type="RefSeq" id="XP_062629179.1">
    <property type="nucleotide sequence ID" value="XM_062773195.1"/>
</dbReference>
<dbReference type="AlphaFoldDB" id="A0AAF0YBY4"/>
<dbReference type="Proteomes" id="UP000827549">
    <property type="component" value="Chromosome 4"/>
</dbReference>
<feature type="transmembrane region" description="Helical" evidence="6">
    <location>
        <begin position="163"/>
        <end position="187"/>
    </location>
</feature>
<evidence type="ECO:0000313" key="7">
    <source>
        <dbReference type="EMBL" id="WOO83147.1"/>
    </source>
</evidence>
<name>A0AAF0YBY4_9TREE</name>
<keyword evidence="3 6" id="KW-0812">Transmembrane</keyword>
<evidence type="ECO:0000256" key="2">
    <source>
        <dbReference type="ARBA" id="ARBA00022448"/>
    </source>
</evidence>
<evidence type="ECO:0000256" key="1">
    <source>
        <dbReference type="ARBA" id="ARBA00004141"/>
    </source>
</evidence>
<dbReference type="GO" id="GO:0022857">
    <property type="term" value="F:transmembrane transporter activity"/>
    <property type="evidence" value="ECO:0007669"/>
    <property type="project" value="InterPro"/>
</dbReference>
<evidence type="ECO:0000313" key="8">
    <source>
        <dbReference type="Proteomes" id="UP000827549"/>
    </source>
</evidence>
<organism evidence="7 8">
    <name type="scientific">Vanrija pseudolonga</name>
    <dbReference type="NCBI Taxonomy" id="143232"/>
    <lineage>
        <taxon>Eukaryota</taxon>
        <taxon>Fungi</taxon>
        <taxon>Dikarya</taxon>
        <taxon>Basidiomycota</taxon>
        <taxon>Agaricomycotina</taxon>
        <taxon>Tremellomycetes</taxon>
        <taxon>Trichosporonales</taxon>
        <taxon>Trichosporonaceae</taxon>
        <taxon>Vanrija</taxon>
    </lineage>
</organism>
<evidence type="ECO:0000256" key="6">
    <source>
        <dbReference type="SAM" id="Phobius"/>
    </source>
</evidence>
<keyword evidence="5 6" id="KW-0472">Membrane</keyword>
<feature type="transmembrane region" description="Helical" evidence="6">
    <location>
        <begin position="536"/>
        <end position="558"/>
    </location>
</feature>
<protein>
    <submittedName>
        <fullName evidence="7">Choline transport protein</fullName>
    </submittedName>
</protein>
<dbReference type="PANTHER" id="PTHR45649">
    <property type="entry name" value="AMINO-ACID PERMEASE BAT1"/>
    <property type="match status" value="1"/>
</dbReference>
<feature type="transmembrane region" description="Helical" evidence="6">
    <location>
        <begin position="326"/>
        <end position="349"/>
    </location>
</feature>
<evidence type="ECO:0000256" key="5">
    <source>
        <dbReference type="ARBA" id="ARBA00023136"/>
    </source>
</evidence>
<evidence type="ECO:0000256" key="4">
    <source>
        <dbReference type="ARBA" id="ARBA00022989"/>
    </source>
</evidence>
<accession>A0AAF0YBY4</accession>
<feature type="transmembrane region" description="Helical" evidence="6">
    <location>
        <begin position="208"/>
        <end position="235"/>
    </location>
</feature>
<comment type="subcellular location">
    <subcellularLocation>
        <location evidence="1">Membrane</location>
        <topology evidence="1">Multi-pass membrane protein</topology>
    </subcellularLocation>
</comment>
<feature type="transmembrane region" description="Helical" evidence="6">
    <location>
        <begin position="126"/>
        <end position="143"/>
    </location>
</feature>
<feature type="transmembrane region" description="Helical" evidence="6">
    <location>
        <begin position="361"/>
        <end position="383"/>
    </location>
</feature>
<dbReference type="GO" id="GO:0016020">
    <property type="term" value="C:membrane"/>
    <property type="evidence" value="ECO:0007669"/>
    <property type="project" value="UniProtKB-SubCell"/>
</dbReference>
<reference evidence="7" key="1">
    <citation type="submission" date="2023-10" db="EMBL/GenBank/DDBJ databases">
        <authorList>
            <person name="Noh H."/>
        </authorList>
    </citation>
    <scope>NUCLEOTIDE SEQUENCE</scope>
    <source>
        <strain evidence="7">DUCC4014</strain>
    </source>
</reference>
<evidence type="ECO:0000256" key="3">
    <source>
        <dbReference type="ARBA" id="ARBA00022692"/>
    </source>
</evidence>
<dbReference type="EMBL" id="CP086717">
    <property type="protein sequence ID" value="WOO83147.1"/>
    <property type="molecule type" value="Genomic_DNA"/>
</dbReference>
<dbReference type="GeneID" id="87809849"/>
<dbReference type="Pfam" id="PF13520">
    <property type="entry name" value="AA_permease_2"/>
    <property type="match status" value="1"/>
</dbReference>
<feature type="transmembrane region" description="Helical" evidence="6">
    <location>
        <begin position="285"/>
        <end position="306"/>
    </location>
</feature>
<keyword evidence="4 6" id="KW-1133">Transmembrane helix</keyword>
<proteinExistence type="predicted"/>
<feature type="transmembrane region" description="Helical" evidence="6">
    <location>
        <begin position="255"/>
        <end position="273"/>
    </location>
</feature>
<keyword evidence="2" id="KW-0813">Transport</keyword>
<feature type="transmembrane region" description="Helical" evidence="6">
    <location>
        <begin position="570"/>
        <end position="588"/>
    </location>
</feature>
<feature type="transmembrane region" description="Helical" evidence="6">
    <location>
        <begin position="493"/>
        <end position="515"/>
    </location>
</feature>
<feature type="transmembrane region" description="Helical" evidence="6">
    <location>
        <begin position="467"/>
        <end position="487"/>
    </location>
</feature>
<dbReference type="InterPro" id="IPR002293">
    <property type="entry name" value="AA/rel_permease1"/>
</dbReference>
<dbReference type="PANTHER" id="PTHR45649:SF14">
    <property type="entry name" value="GABA PERMEASE"/>
    <property type="match status" value="1"/>
</dbReference>
<sequence length="611" mass="65841">MFYGPVNRADNTVQEPRLSPVSRLGALRLRALELLLTARLFRPGPVRTSLTTRKVPSRGCRAGLKEQSIEASPPLQLHMMSTTESKSNSPAASVNVGTVGEKDTAAVHVHNASHGHYQEEGELRRGFSLLSCLGLAFAILNSWNAMSASAQIVLPSGGSVAMLWGLVVSALATLTMAVSFAEVCHVYPMTGGQLDWTYLLVPEKYRNFASFFVGWMGSTGWISLAASASIIVSNFLSGIIVMWNENFELKTWQSFLFYLAATIISWGLNAFGLKILPTLDRIAGLWSMAGIVVVSITILACSSGRFASAADVFTKFSNETGWPDGLAFFLGLLQSMFGLTGFDAVSHLVDEVPRPARTAPMVMVMSICLGATSAFIYLVIFLFCVQDFDALVSSPTGPILQVFLQSTKSLGGATALLVIFNLIAQIFAGQGLTTVASRMVFSFARDRGLGHISPYVGHVHVGLKTPVNAITFVCIWIVVLGCIQLGSSIAFNAIIASSVVFLQISYIIPMTALVIRGQACLEGNHHQKAVWSLGRFRRVINSIALAMLIFTTVIFTFPPAIPVNGESMNYVVAVLGVAIILCLGTWFVDGRKNYHGPRDIDARLAIAATAL</sequence>
<gene>
    <name evidence="7" type="primary">HNM1_7</name>
    <name evidence="7" type="ORF">LOC62_04G006627</name>
</gene>
<feature type="transmembrane region" description="Helical" evidence="6">
    <location>
        <begin position="410"/>
        <end position="429"/>
    </location>
</feature>